<dbReference type="GO" id="GO:0003676">
    <property type="term" value="F:nucleic acid binding"/>
    <property type="evidence" value="ECO:0007669"/>
    <property type="project" value="InterPro"/>
</dbReference>
<name>A0A2N9GIC0_FAGSY</name>
<protein>
    <recommendedName>
        <fullName evidence="3">Integrase catalytic domain-containing protein</fullName>
    </recommendedName>
</protein>
<reference evidence="4" key="1">
    <citation type="submission" date="2018-02" db="EMBL/GenBank/DDBJ databases">
        <authorList>
            <person name="Cohen D.B."/>
            <person name="Kent A.D."/>
        </authorList>
    </citation>
    <scope>NUCLEOTIDE SEQUENCE</scope>
</reference>
<evidence type="ECO:0000259" key="3">
    <source>
        <dbReference type="PROSITE" id="PS50994"/>
    </source>
</evidence>
<dbReference type="PROSITE" id="PS50994">
    <property type="entry name" value="INTEGRASE"/>
    <property type="match status" value="1"/>
</dbReference>
<dbReference type="InterPro" id="IPR012337">
    <property type="entry name" value="RNaseH-like_sf"/>
</dbReference>
<dbReference type="InterPro" id="IPR013103">
    <property type="entry name" value="RVT_2"/>
</dbReference>
<dbReference type="AlphaFoldDB" id="A0A2N9GIC0"/>
<dbReference type="InterPro" id="IPR001584">
    <property type="entry name" value="Integrase_cat-core"/>
</dbReference>
<dbReference type="Pfam" id="PF07727">
    <property type="entry name" value="RVT_2"/>
    <property type="match status" value="1"/>
</dbReference>
<dbReference type="GO" id="GO:0015074">
    <property type="term" value="P:DNA integration"/>
    <property type="evidence" value="ECO:0007669"/>
    <property type="project" value="InterPro"/>
</dbReference>
<gene>
    <name evidence="4" type="ORF">FSB_LOCUS27185</name>
</gene>
<feature type="domain" description="Integrase catalytic" evidence="3">
    <location>
        <begin position="83"/>
        <end position="270"/>
    </location>
</feature>
<dbReference type="EMBL" id="OIVN01001958">
    <property type="protein sequence ID" value="SPC99303.1"/>
    <property type="molecule type" value="Genomic_DNA"/>
</dbReference>
<dbReference type="GO" id="GO:0016787">
    <property type="term" value="F:hydrolase activity"/>
    <property type="evidence" value="ECO:0007669"/>
    <property type="project" value="UniProtKB-KW"/>
</dbReference>
<dbReference type="InterPro" id="IPR036397">
    <property type="entry name" value="RNaseH_sf"/>
</dbReference>
<keyword evidence="2" id="KW-0378">Hydrolase</keyword>
<dbReference type="PANTHER" id="PTHR42648">
    <property type="entry name" value="TRANSPOSASE, PUTATIVE-RELATED"/>
    <property type="match status" value="1"/>
</dbReference>
<keyword evidence="1" id="KW-0479">Metal-binding</keyword>
<proteinExistence type="predicted"/>
<evidence type="ECO:0000256" key="2">
    <source>
        <dbReference type="ARBA" id="ARBA00022801"/>
    </source>
</evidence>
<dbReference type="Gene3D" id="3.30.420.10">
    <property type="entry name" value="Ribonuclease H-like superfamily/Ribonuclease H"/>
    <property type="match status" value="1"/>
</dbReference>
<evidence type="ECO:0000256" key="1">
    <source>
        <dbReference type="ARBA" id="ARBA00022723"/>
    </source>
</evidence>
<accession>A0A2N9GIC0</accession>
<sequence>MPEFPSARGGACYLQWRRFHHQMVDRPERSPKWLPFCCFGAWKPVFWASNRAAALERVNNVAVDAWKNDFGDRGGLAARGGAWELRPELQWRVKARGASNDDDLSGFCRLSDDLSNGYNYSGGGGVLRIGKGALIFIKGILVNGLYLLQGSSIVGATTQWKTLIEKQTSKKIKRFRIDNGLKHCSREFDEFCKNDGIVRHHTVRRTPQHNGVAVRMNKTLLERARCMLSNARLSKDFWAESVNIDCYLVNRSPSTVLEYKTPFEVWSGTPAGYSNFRVFGCPTYAHVNDVKESIEVVKDQGVNKQVELEVEASGEVHDSTSIQPILNEVQDSTDEVEAPQQQQQYNIVTGNNSVKWNVAINEEIENSKVEAPRFKARLVAKGYTQKEDIDFNEVFSLIVKHSSIRVMLSMAALFDLELEQLDVKTTFLHAKNLVEINKLKTQLSGEFEMKDLGATKKILGMEIHRDREAGKLFLSHKSYIEKSKEEKEYMSRVPYVSAVGSMMYAMVCTRPNISQAGINAVRKVATKDNPMDMMTKPRTLSKFKHCLDLVGICSFL</sequence>
<organism evidence="4">
    <name type="scientific">Fagus sylvatica</name>
    <name type="common">Beechnut</name>
    <dbReference type="NCBI Taxonomy" id="28930"/>
    <lineage>
        <taxon>Eukaryota</taxon>
        <taxon>Viridiplantae</taxon>
        <taxon>Streptophyta</taxon>
        <taxon>Embryophyta</taxon>
        <taxon>Tracheophyta</taxon>
        <taxon>Spermatophyta</taxon>
        <taxon>Magnoliopsida</taxon>
        <taxon>eudicotyledons</taxon>
        <taxon>Gunneridae</taxon>
        <taxon>Pentapetalae</taxon>
        <taxon>rosids</taxon>
        <taxon>fabids</taxon>
        <taxon>Fagales</taxon>
        <taxon>Fagaceae</taxon>
        <taxon>Fagus</taxon>
    </lineage>
</organism>
<dbReference type="InterPro" id="IPR039537">
    <property type="entry name" value="Retrotran_Ty1/copia-like"/>
</dbReference>
<dbReference type="GO" id="GO:0046872">
    <property type="term" value="F:metal ion binding"/>
    <property type="evidence" value="ECO:0007669"/>
    <property type="project" value="UniProtKB-KW"/>
</dbReference>
<dbReference type="SUPFAM" id="SSF53098">
    <property type="entry name" value="Ribonuclease H-like"/>
    <property type="match status" value="1"/>
</dbReference>
<dbReference type="PANTHER" id="PTHR42648:SF28">
    <property type="entry name" value="TRANSPOSON-ENCODED PROTEIN WITH RIBONUCLEASE H-LIKE AND RETROVIRUS ZINC FINGER-LIKE DOMAINS"/>
    <property type="match status" value="1"/>
</dbReference>
<evidence type="ECO:0000313" key="4">
    <source>
        <dbReference type="EMBL" id="SPC99303.1"/>
    </source>
</evidence>